<evidence type="ECO:0000313" key="3">
    <source>
        <dbReference type="RefSeq" id="XP_019620405.1"/>
    </source>
</evidence>
<dbReference type="KEGG" id="bbel:109466961"/>
<accession>A0A6P4YE80</accession>
<sequence length="320" mass="35553">MSLWRNAVWFVKGMREYTNSGYAAAAKTFDPCDLQVDVKGRTFLITGANSGIGKATAEEVAKRGGTVHMVCRNPSRGEEALNEIREKTGSQLVHLHILDMAQPRQVADFAGRFCQEQGKLHVLVNNAGCMINTREVSADGLEANFATNTLGTYILTTGLLPLLSQSEHPRVITVSSGGMLVSKLNTKDLQFEQMRPFDGTMAYSQNKRQQVIMTEQWAQQYPTIHFSSCHPGWADTPAVRTSMPDFHQKMKSRLRSVEQGADTLVWLCLAEAVTSQPSGLFFQDRAAASKHLPLAWTKSTKQEDAGLMQQLEEIARRFKS</sequence>
<dbReference type="GeneID" id="109466961"/>
<dbReference type="OrthoDB" id="417891at2759"/>
<evidence type="ECO:0000313" key="1">
    <source>
        <dbReference type="Proteomes" id="UP000515135"/>
    </source>
</evidence>
<dbReference type="AlphaFoldDB" id="A0A6P4YE80"/>
<dbReference type="RefSeq" id="XP_019620404.1">
    <property type="nucleotide sequence ID" value="XM_019764845.1"/>
</dbReference>
<name>A0A6P4YE80_BRABE</name>
<evidence type="ECO:0000313" key="4">
    <source>
        <dbReference type="RefSeq" id="XP_019620406.1"/>
    </source>
</evidence>
<gene>
    <name evidence="2 3 4" type="primary">LOC109466961</name>
</gene>
<dbReference type="SUPFAM" id="SSF51735">
    <property type="entry name" value="NAD(P)-binding Rossmann-fold domains"/>
    <property type="match status" value="1"/>
</dbReference>
<organism evidence="1 2">
    <name type="scientific">Branchiostoma belcheri</name>
    <name type="common">Amphioxus</name>
    <dbReference type="NCBI Taxonomy" id="7741"/>
    <lineage>
        <taxon>Eukaryota</taxon>
        <taxon>Metazoa</taxon>
        <taxon>Chordata</taxon>
        <taxon>Cephalochordata</taxon>
        <taxon>Leptocardii</taxon>
        <taxon>Amphioxiformes</taxon>
        <taxon>Branchiostomatidae</taxon>
        <taxon>Branchiostoma</taxon>
    </lineage>
</organism>
<dbReference type="PANTHER" id="PTHR44656">
    <property type="entry name" value="DEHYDROGENASE/REDUCTASE SDR FAMILY MEMBER 12"/>
    <property type="match status" value="1"/>
</dbReference>
<dbReference type="InterPro" id="IPR002347">
    <property type="entry name" value="SDR_fam"/>
</dbReference>
<dbReference type="RefSeq" id="XP_019620406.1">
    <property type="nucleotide sequence ID" value="XM_019764847.1"/>
</dbReference>
<reference evidence="2 3" key="1">
    <citation type="submission" date="2025-04" db="UniProtKB">
        <authorList>
            <consortium name="RefSeq"/>
        </authorList>
    </citation>
    <scope>IDENTIFICATION</scope>
    <source>
        <tissue evidence="2 3">Gonad</tissue>
    </source>
</reference>
<dbReference type="Gene3D" id="3.40.50.720">
    <property type="entry name" value="NAD(P)-binding Rossmann-like Domain"/>
    <property type="match status" value="1"/>
</dbReference>
<dbReference type="Pfam" id="PF00106">
    <property type="entry name" value="adh_short"/>
    <property type="match status" value="1"/>
</dbReference>
<dbReference type="InterPro" id="IPR052992">
    <property type="entry name" value="SDR_member_12"/>
</dbReference>
<dbReference type="PRINTS" id="PR00081">
    <property type="entry name" value="GDHRDH"/>
</dbReference>
<protein>
    <submittedName>
        <fullName evidence="2">Dehydrogenase/reductase SDR family member 12-like isoform X1</fullName>
    </submittedName>
    <submittedName>
        <fullName evidence="3">Dehydrogenase/reductase SDR family member 12-like isoform X2</fullName>
    </submittedName>
    <submittedName>
        <fullName evidence="4">Dehydrogenase/reductase SDR family member 12-like isoform X3</fullName>
    </submittedName>
</protein>
<proteinExistence type="predicted"/>
<dbReference type="InterPro" id="IPR036291">
    <property type="entry name" value="NAD(P)-bd_dom_sf"/>
</dbReference>
<dbReference type="Proteomes" id="UP000515135">
    <property type="component" value="Unplaced"/>
</dbReference>
<keyword evidence="1" id="KW-1185">Reference proteome</keyword>
<evidence type="ECO:0000313" key="2">
    <source>
        <dbReference type="RefSeq" id="XP_019620404.1"/>
    </source>
</evidence>
<dbReference type="PANTHER" id="PTHR44656:SF7">
    <property type="entry name" value="DEHYDROGENASE_REDUCTASE SDR FAMILY MEMBER 12"/>
    <property type="match status" value="1"/>
</dbReference>
<dbReference type="RefSeq" id="XP_019620405.1">
    <property type="nucleotide sequence ID" value="XM_019764846.1"/>
</dbReference>